<dbReference type="Gene3D" id="3.40.50.620">
    <property type="entry name" value="HUPs"/>
    <property type="match status" value="1"/>
</dbReference>
<accession>A0A1U7H1L0</accession>
<dbReference type="InterPro" id="IPR014729">
    <property type="entry name" value="Rossmann-like_a/b/a_fold"/>
</dbReference>
<dbReference type="OrthoDB" id="9772604at2"/>
<dbReference type="Proteomes" id="UP000186391">
    <property type="component" value="Unassembled WGS sequence"/>
</dbReference>
<evidence type="ECO:0000313" key="2">
    <source>
        <dbReference type="EMBL" id="OKH14846.1"/>
    </source>
</evidence>
<dbReference type="SUPFAM" id="SSF52402">
    <property type="entry name" value="Adenine nucleotide alpha hydrolases-like"/>
    <property type="match status" value="1"/>
</dbReference>
<dbReference type="EMBL" id="MRCA01000003">
    <property type="protein sequence ID" value="OKH14846.1"/>
    <property type="molecule type" value="Genomic_DNA"/>
</dbReference>
<evidence type="ECO:0000313" key="3">
    <source>
        <dbReference type="Proteomes" id="UP000186391"/>
    </source>
</evidence>
<dbReference type="InterPro" id="IPR002500">
    <property type="entry name" value="PAPS_reduct_dom"/>
</dbReference>
<name>A0A1U7H1L0_9CYAN</name>
<gene>
    <name evidence="2" type="ORF">NIES592_08185</name>
</gene>
<dbReference type="AlphaFoldDB" id="A0A1U7H1L0"/>
<feature type="domain" description="Phosphoadenosine phosphosulphate reductase" evidence="1">
    <location>
        <begin position="172"/>
        <end position="237"/>
    </location>
</feature>
<protein>
    <recommendedName>
        <fullName evidence="1">Phosphoadenosine phosphosulphate reductase domain-containing protein</fullName>
    </recommendedName>
</protein>
<dbReference type="GO" id="GO:0003824">
    <property type="term" value="F:catalytic activity"/>
    <property type="evidence" value="ECO:0007669"/>
    <property type="project" value="InterPro"/>
</dbReference>
<organism evidence="2 3">
    <name type="scientific">Fischerella major NIES-592</name>
    <dbReference type="NCBI Taxonomy" id="210994"/>
    <lineage>
        <taxon>Bacteria</taxon>
        <taxon>Bacillati</taxon>
        <taxon>Cyanobacteriota</taxon>
        <taxon>Cyanophyceae</taxon>
        <taxon>Nostocales</taxon>
        <taxon>Hapalosiphonaceae</taxon>
        <taxon>Fischerella</taxon>
    </lineage>
</organism>
<proteinExistence type="predicted"/>
<reference evidence="2 3" key="1">
    <citation type="submission" date="2016-11" db="EMBL/GenBank/DDBJ databases">
        <title>Draft Genome Sequences of Nine Cyanobacterial Strains from Diverse Habitats.</title>
        <authorList>
            <person name="Zhu T."/>
            <person name="Hou S."/>
            <person name="Lu X."/>
            <person name="Hess W.R."/>
        </authorList>
    </citation>
    <scope>NUCLEOTIDE SEQUENCE [LARGE SCALE GENOMIC DNA]</scope>
    <source>
        <strain evidence="2 3">NIES-592</strain>
    </source>
</reference>
<sequence length="296" mass="34494">MRIIDALPPTRYASAAAHARTDQFKNLKAKTIARVQQWYADPRVNQNVAPGLWFGYGKDSMAGAIILKLAGLDFCHLTINNGGDLPQHWLVQPEWKAFFGEDFYYEEYTTDRTFPEIIRAYLNWGNVYGMRTKEGKPLNFWDWGGVAESITYEALYQFHHLYGEGEAQVIYMWSNRQGEGQERAFEIAREGMFQFRDQNKKDALPYIRALPLGDWKDIDVWALLVTENAPISPIYSMHQIPQKQGNKAFPRTLWYCTPEILCSQYYKWLAYYAPVQLKQLCELFPEIQARFTTKNL</sequence>
<dbReference type="Pfam" id="PF01507">
    <property type="entry name" value="PAPS_reduct"/>
    <property type="match status" value="1"/>
</dbReference>
<keyword evidence="3" id="KW-1185">Reference proteome</keyword>
<comment type="caution">
    <text evidence="2">The sequence shown here is derived from an EMBL/GenBank/DDBJ whole genome shotgun (WGS) entry which is preliminary data.</text>
</comment>
<dbReference type="RefSeq" id="WP_073555442.1">
    <property type="nucleotide sequence ID" value="NZ_MRCA01000003.1"/>
</dbReference>
<evidence type="ECO:0000259" key="1">
    <source>
        <dbReference type="Pfam" id="PF01507"/>
    </source>
</evidence>